<evidence type="ECO:0000313" key="2">
    <source>
        <dbReference type="Proteomes" id="UP001239111"/>
    </source>
</evidence>
<dbReference type="EMBL" id="CM056742">
    <property type="protein sequence ID" value="KAJ8674706.1"/>
    <property type="molecule type" value="Genomic_DNA"/>
</dbReference>
<proteinExistence type="predicted"/>
<accession>A0ACC2NU67</accession>
<reference evidence="1" key="1">
    <citation type="submission" date="2023-04" db="EMBL/GenBank/DDBJ databases">
        <title>A chromosome-level genome assembly of the parasitoid wasp Eretmocerus hayati.</title>
        <authorList>
            <person name="Zhong Y."/>
            <person name="Liu S."/>
            <person name="Liu Y."/>
        </authorList>
    </citation>
    <scope>NUCLEOTIDE SEQUENCE</scope>
    <source>
        <strain evidence="1">ZJU_SS_LIU_2023</strain>
    </source>
</reference>
<organism evidence="1 2">
    <name type="scientific">Eretmocerus hayati</name>
    <dbReference type="NCBI Taxonomy" id="131215"/>
    <lineage>
        <taxon>Eukaryota</taxon>
        <taxon>Metazoa</taxon>
        <taxon>Ecdysozoa</taxon>
        <taxon>Arthropoda</taxon>
        <taxon>Hexapoda</taxon>
        <taxon>Insecta</taxon>
        <taxon>Pterygota</taxon>
        <taxon>Neoptera</taxon>
        <taxon>Endopterygota</taxon>
        <taxon>Hymenoptera</taxon>
        <taxon>Apocrita</taxon>
        <taxon>Proctotrupomorpha</taxon>
        <taxon>Chalcidoidea</taxon>
        <taxon>Aphelinidae</taxon>
        <taxon>Aphelininae</taxon>
        <taxon>Eretmocerus</taxon>
    </lineage>
</organism>
<protein>
    <submittedName>
        <fullName evidence="1">Uncharacterized protein</fullName>
    </submittedName>
</protein>
<comment type="caution">
    <text evidence="1">The sequence shown here is derived from an EMBL/GenBank/DDBJ whole genome shotgun (WGS) entry which is preliminary data.</text>
</comment>
<gene>
    <name evidence="1" type="ORF">QAD02_010492</name>
</gene>
<dbReference type="Proteomes" id="UP001239111">
    <property type="component" value="Chromosome 2"/>
</dbReference>
<evidence type="ECO:0000313" key="1">
    <source>
        <dbReference type="EMBL" id="KAJ8674706.1"/>
    </source>
</evidence>
<sequence>MSDEVHQEAINPDPGQESASATVVASVDPADDDDGQQQQKSSSKRSSLVSVFRRKALDSLGFISSAIFGSSISIDFSDNLTSDSTNVPTASRTEIQQIDLPAIVAVRNEINVDPAVVVVASEAPSVDLARSSLRSGQLVGDESSVGDMSSTGFTDNVSEITTEIVADIGASGGVEPLSIPSAVYGVQIQRPSLGAQFLSEALVPMLFAQSSSLNSSSNARSATAEESFTTISSGVGESDGSTDSSGSSSVIEILATLNTSARRFEDEYVRPYYDLSVQPRIKKQFGRIDDDPSIE</sequence>
<keyword evidence="2" id="KW-1185">Reference proteome</keyword>
<name>A0ACC2NU67_9HYME</name>